<dbReference type="STRING" id="53501.SAMN04488043_10650"/>
<dbReference type="Gene3D" id="2.40.40.20">
    <property type="match status" value="1"/>
</dbReference>
<dbReference type="GO" id="GO:0043546">
    <property type="term" value="F:molybdopterin cofactor binding"/>
    <property type="evidence" value="ECO:0007669"/>
    <property type="project" value="InterPro"/>
</dbReference>
<proteinExistence type="inferred from homology"/>
<evidence type="ECO:0000256" key="9">
    <source>
        <dbReference type="ARBA" id="ARBA00023014"/>
    </source>
</evidence>
<dbReference type="Gene3D" id="2.20.25.90">
    <property type="entry name" value="ADC-like domains"/>
    <property type="match status" value="1"/>
</dbReference>
<dbReference type="GO" id="GO:0051539">
    <property type="term" value="F:4 iron, 4 sulfur cluster binding"/>
    <property type="evidence" value="ECO:0007669"/>
    <property type="project" value="UniProtKB-KW"/>
</dbReference>
<dbReference type="InterPro" id="IPR050123">
    <property type="entry name" value="Prok_molybdopt-oxidoreductase"/>
</dbReference>
<dbReference type="GO" id="GO:0016491">
    <property type="term" value="F:oxidoreductase activity"/>
    <property type="evidence" value="ECO:0007669"/>
    <property type="project" value="UniProtKB-KW"/>
</dbReference>
<gene>
    <name evidence="12" type="primary">nasA</name>
    <name evidence="12" type="ORF">TG4357_03589</name>
</gene>
<dbReference type="EC" id="1.7.99.4" evidence="12"/>
<dbReference type="GO" id="GO:0016020">
    <property type="term" value="C:membrane"/>
    <property type="evidence" value="ECO:0007669"/>
    <property type="project" value="TreeGrafter"/>
</dbReference>
<dbReference type="RefSeq" id="WP_058264266.1">
    <property type="nucleotide sequence ID" value="NZ_CP051181.1"/>
</dbReference>
<dbReference type="Pfam" id="PF01568">
    <property type="entry name" value="Molydop_binding"/>
    <property type="match status" value="1"/>
</dbReference>
<comment type="cofactor">
    <cofactor evidence="1">
        <name>Mo-bis(molybdopterin guanine dinucleotide)</name>
        <dbReference type="ChEBI" id="CHEBI:60539"/>
    </cofactor>
</comment>
<dbReference type="InterPro" id="IPR009010">
    <property type="entry name" value="Asp_de-COase-like_dom_sf"/>
</dbReference>
<keyword evidence="13" id="KW-1185">Reference proteome</keyword>
<dbReference type="InterPro" id="IPR006656">
    <property type="entry name" value="Mopterin_OxRdtase"/>
</dbReference>
<evidence type="ECO:0000313" key="12">
    <source>
        <dbReference type="EMBL" id="CUH68448.1"/>
    </source>
</evidence>
<evidence type="ECO:0000256" key="1">
    <source>
        <dbReference type="ARBA" id="ARBA00001942"/>
    </source>
</evidence>
<dbReference type="Gene3D" id="3.40.228.10">
    <property type="entry name" value="Dimethylsulfoxide Reductase, domain 2"/>
    <property type="match status" value="1"/>
</dbReference>
<keyword evidence="9" id="KW-0411">Iron-sulfur</keyword>
<name>A0A0P1G5I9_THAGE</name>
<organism evidence="12 13">
    <name type="scientific">Thalassovita gelatinovora</name>
    <name type="common">Thalassobius gelatinovorus</name>
    <dbReference type="NCBI Taxonomy" id="53501"/>
    <lineage>
        <taxon>Bacteria</taxon>
        <taxon>Pseudomonadati</taxon>
        <taxon>Pseudomonadota</taxon>
        <taxon>Alphaproteobacteria</taxon>
        <taxon>Rhodobacterales</taxon>
        <taxon>Roseobacteraceae</taxon>
        <taxon>Thalassovita</taxon>
    </lineage>
</organism>
<evidence type="ECO:0000256" key="8">
    <source>
        <dbReference type="ARBA" id="ARBA00023004"/>
    </source>
</evidence>
<reference evidence="12 13" key="1">
    <citation type="submission" date="2015-09" db="EMBL/GenBank/DDBJ databases">
        <authorList>
            <consortium name="Swine Surveillance"/>
        </authorList>
    </citation>
    <scope>NUCLEOTIDE SEQUENCE [LARGE SCALE GENOMIC DNA]</scope>
    <source>
        <strain evidence="12 13">CECT 4357</strain>
    </source>
</reference>
<keyword evidence="7 12" id="KW-0560">Oxidoreductase</keyword>
<comment type="cofactor">
    <cofactor evidence="2">
        <name>[4Fe-4S] cluster</name>
        <dbReference type="ChEBI" id="CHEBI:49883"/>
    </cofactor>
</comment>
<dbReference type="CDD" id="cd02791">
    <property type="entry name" value="MopB_CT_Nitrate-R-NapA-like"/>
    <property type="match status" value="1"/>
</dbReference>
<evidence type="ECO:0000256" key="10">
    <source>
        <dbReference type="ARBA" id="ARBA00023063"/>
    </source>
</evidence>
<evidence type="ECO:0000256" key="4">
    <source>
        <dbReference type="ARBA" id="ARBA00022485"/>
    </source>
</evidence>
<dbReference type="Pfam" id="PF00384">
    <property type="entry name" value="Molybdopterin"/>
    <property type="match status" value="1"/>
</dbReference>
<keyword evidence="8" id="KW-0408">Iron</keyword>
<dbReference type="GO" id="GO:0046872">
    <property type="term" value="F:metal ion binding"/>
    <property type="evidence" value="ECO:0007669"/>
    <property type="project" value="UniProtKB-KW"/>
</dbReference>
<dbReference type="OrthoDB" id="9816402at2"/>
<evidence type="ECO:0000256" key="2">
    <source>
        <dbReference type="ARBA" id="ARBA00001966"/>
    </source>
</evidence>
<evidence type="ECO:0000256" key="6">
    <source>
        <dbReference type="ARBA" id="ARBA00022723"/>
    </source>
</evidence>
<dbReference type="GO" id="GO:0042128">
    <property type="term" value="P:nitrate assimilation"/>
    <property type="evidence" value="ECO:0007669"/>
    <property type="project" value="UniProtKB-KW"/>
</dbReference>
<sequence length="881" mass="94226">MPAPTLAQPCARRTTCPYCGVGCGVLATPDGIGGLTIKGDPDHPANFGRLCSKGSALGETVTTEDRLLYPVVAGARSGWDDALDLVVRKFQDMIAKHGPDSVAFYVSGQMLSEDYYVANKLMKGFIGSANIDTNSRLCMASTVAGHKRAFGTDTVPGQYTDLEQADLIVLTGSNLAWCHPVLYQRIVAAKKARPQMKVINIDPRRTATSDIADLHLSIRPGGDAALFNRLLVEIYAQGAIDADFIRDHVEGFDAALATAHRCDSAVTGLSEADLQAFCDLWITSHKVVTVFSQGVNQSSSGSDKVNAILNCHLATGRIGKPGCGPFSMTGQPNAMGGREVGGLANMLACHLDIENADHRSAVKTFWNAPAMPVEAGLKAVDMFRAVADGRIKAIWIICTNPVVSMPEADAVRTALEGCDFVVVSDMYGNTDTAKLADVILPATGWGEKDGTVTNSERCISRQRAILPPPGEARHDWDIIADVGRRMGWASAFDYQSPAEIFREYAALSGIAGQLGRDFDISAMQEISDSEYGDLAPLHWPQTAHRAGGRFFGDGRFFTPSGRGRMLPIQFRPPQSVPSADYPYVLNTGRVRDHWHTMTRTGTSARLSQHLAEPFIEIHPDDAADLGLAVADLAWIRSPHGHAILRVLITDRIGRGQAFAPMHWTSQYASRGQIDTLVSAHVDPVSGQPESKASVVRIEKYHAAWFGFAVTVNRPDAQSGYWASARAAKGWRVELADTETPDNWESYATALLGHPDAQVISVLDPARGGARIAMVENGVLTGALFVARSPVPVSRSHLAGLLGNAPADALAGRPANDQPDPGATICACFDVGVNTILRAIADQHLISVEAIGEALNAGTNCGSCRPELAALLASSQPQQAAE</sequence>
<dbReference type="Pfam" id="PF04879">
    <property type="entry name" value="Molybdop_Fe4S4"/>
    <property type="match status" value="1"/>
</dbReference>
<evidence type="ECO:0000313" key="13">
    <source>
        <dbReference type="Proteomes" id="UP000051587"/>
    </source>
</evidence>
<keyword evidence="6" id="KW-0479">Metal-binding</keyword>
<dbReference type="InterPro" id="IPR006657">
    <property type="entry name" value="MoPterin_dinucl-bd_dom"/>
</dbReference>
<dbReference type="PANTHER" id="PTHR43105:SF9">
    <property type="entry name" value="NADPH-FE(3+) OXIDOREDUCTASE SUBUNIT ALPHA"/>
    <property type="match status" value="1"/>
</dbReference>
<accession>A0A0P1G5I9</accession>
<dbReference type="GO" id="GO:1990204">
    <property type="term" value="C:oxidoreductase complex"/>
    <property type="evidence" value="ECO:0007669"/>
    <property type="project" value="UniProtKB-ARBA"/>
</dbReference>
<dbReference type="AlphaFoldDB" id="A0A0P1G5I9"/>
<evidence type="ECO:0000256" key="3">
    <source>
        <dbReference type="ARBA" id="ARBA00008747"/>
    </source>
</evidence>
<keyword evidence="4" id="KW-0004">4Fe-4S</keyword>
<keyword evidence="5" id="KW-0500">Molybdenum</keyword>
<keyword evidence="10" id="KW-0534">Nitrate assimilation</keyword>
<dbReference type="Proteomes" id="UP000051587">
    <property type="component" value="Unassembled WGS sequence"/>
</dbReference>
<dbReference type="SUPFAM" id="SSF53706">
    <property type="entry name" value="Formate dehydrogenase/DMSO reductase, domains 1-3"/>
    <property type="match status" value="1"/>
</dbReference>
<dbReference type="Gene3D" id="3.40.50.740">
    <property type="match status" value="1"/>
</dbReference>
<protein>
    <submittedName>
        <fullName evidence="12">Nitrate reductase</fullName>
        <ecNumber evidence="12">1.7.99.4</ecNumber>
    </submittedName>
</protein>
<dbReference type="Gene3D" id="1.10.10.1100">
    <property type="entry name" value="BFD-like [2Fe-2S]-binding domain"/>
    <property type="match status" value="1"/>
</dbReference>
<dbReference type="SUPFAM" id="SSF50692">
    <property type="entry name" value="ADC-like"/>
    <property type="match status" value="1"/>
</dbReference>
<dbReference type="SMART" id="SM00926">
    <property type="entry name" value="Molybdop_Fe4S4"/>
    <property type="match status" value="1"/>
</dbReference>
<dbReference type="InterPro" id="IPR041957">
    <property type="entry name" value="CT_Nitrate-R-NapA-like"/>
</dbReference>
<comment type="similarity">
    <text evidence="3">Belongs to the prokaryotic molybdopterin-containing oxidoreductase family. NasA/NapA/NarB subfamily.</text>
</comment>
<evidence type="ECO:0000256" key="5">
    <source>
        <dbReference type="ARBA" id="ARBA00022505"/>
    </source>
</evidence>
<dbReference type="PANTHER" id="PTHR43105">
    <property type="entry name" value="RESPIRATORY NITRATE REDUCTASE"/>
    <property type="match status" value="1"/>
</dbReference>
<dbReference type="InterPro" id="IPR007419">
    <property type="entry name" value="BFD-like_2Fe2S-bd_dom"/>
</dbReference>
<evidence type="ECO:0000256" key="7">
    <source>
        <dbReference type="ARBA" id="ARBA00023002"/>
    </source>
</evidence>
<dbReference type="PROSITE" id="PS51669">
    <property type="entry name" value="4FE4S_MOW_BIS_MGD"/>
    <property type="match status" value="1"/>
</dbReference>
<evidence type="ECO:0000259" key="11">
    <source>
        <dbReference type="PROSITE" id="PS51669"/>
    </source>
</evidence>
<dbReference type="InterPro" id="IPR006963">
    <property type="entry name" value="Mopterin_OxRdtase_4Fe-4S_dom"/>
</dbReference>
<feature type="domain" description="4Fe-4S Mo/W bis-MGD-type" evidence="11">
    <location>
        <begin position="9"/>
        <end position="65"/>
    </location>
</feature>
<dbReference type="Pfam" id="PF04324">
    <property type="entry name" value="Fer2_BFD"/>
    <property type="match status" value="1"/>
</dbReference>
<dbReference type="EMBL" id="CYSA01000028">
    <property type="protein sequence ID" value="CUH68448.1"/>
    <property type="molecule type" value="Genomic_DNA"/>
</dbReference>
<dbReference type="CDD" id="cd02754">
    <property type="entry name" value="MopB_Nitrate-R-NapA-like"/>
    <property type="match status" value="1"/>
</dbReference>
<dbReference type="GO" id="GO:0045333">
    <property type="term" value="P:cellular respiration"/>
    <property type="evidence" value="ECO:0007669"/>
    <property type="project" value="UniProtKB-ARBA"/>
</dbReference>
<dbReference type="InterPro" id="IPR041854">
    <property type="entry name" value="BFD-like_2Fe2S-bd_dom_sf"/>
</dbReference>